<proteinExistence type="predicted"/>
<gene>
    <name evidence="2" type="ORF">PSYICH_LOCUS11703</name>
</gene>
<accession>A0A9P0D434</accession>
<dbReference type="OrthoDB" id="1875751at2759"/>
<evidence type="ECO:0000256" key="1">
    <source>
        <dbReference type="SAM" id="MobiDB-lite"/>
    </source>
</evidence>
<protein>
    <submittedName>
        <fullName evidence="2">Uncharacterized protein</fullName>
    </submittedName>
</protein>
<dbReference type="Proteomes" id="UP001153636">
    <property type="component" value="Chromosome 5"/>
</dbReference>
<organism evidence="2 3">
    <name type="scientific">Psylliodes chrysocephalus</name>
    <dbReference type="NCBI Taxonomy" id="3402493"/>
    <lineage>
        <taxon>Eukaryota</taxon>
        <taxon>Metazoa</taxon>
        <taxon>Ecdysozoa</taxon>
        <taxon>Arthropoda</taxon>
        <taxon>Hexapoda</taxon>
        <taxon>Insecta</taxon>
        <taxon>Pterygota</taxon>
        <taxon>Neoptera</taxon>
        <taxon>Endopterygota</taxon>
        <taxon>Coleoptera</taxon>
        <taxon>Polyphaga</taxon>
        <taxon>Cucujiformia</taxon>
        <taxon>Chrysomeloidea</taxon>
        <taxon>Chrysomelidae</taxon>
        <taxon>Galerucinae</taxon>
        <taxon>Alticini</taxon>
        <taxon>Psylliodes</taxon>
    </lineage>
</organism>
<reference evidence="2" key="1">
    <citation type="submission" date="2022-01" db="EMBL/GenBank/DDBJ databases">
        <authorList>
            <person name="King R."/>
        </authorList>
    </citation>
    <scope>NUCLEOTIDE SEQUENCE</scope>
</reference>
<keyword evidence="3" id="KW-1185">Reference proteome</keyword>
<name>A0A9P0D434_9CUCU</name>
<evidence type="ECO:0000313" key="3">
    <source>
        <dbReference type="Proteomes" id="UP001153636"/>
    </source>
</evidence>
<feature type="region of interest" description="Disordered" evidence="1">
    <location>
        <begin position="28"/>
        <end position="49"/>
    </location>
</feature>
<dbReference type="AlphaFoldDB" id="A0A9P0D434"/>
<sequence>MKFFCLFRGKSRLLKTIPYIIFPGSPSTPWQARGQPSGADHHQTSPSGAQQHHFSISFAVMNNYQAAAAAQAQAQGFGPPASPHTTGARAGFPAANSPGPTIDMYNSSGDSVGYAALIFNISLDTPLLKDGPQQCVCGGNGARSKIEASLDERQYNNAELGPSCRGYFNSEFRILLSPNTSLSPFFST</sequence>
<evidence type="ECO:0000313" key="2">
    <source>
        <dbReference type="EMBL" id="CAH1110935.1"/>
    </source>
</evidence>
<dbReference type="EMBL" id="OV651817">
    <property type="protein sequence ID" value="CAH1110935.1"/>
    <property type="molecule type" value="Genomic_DNA"/>
</dbReference>